<dbReference type="AlphaFoldDB" id="J9FZW4"/>
<gene>
    <name evidence="1" type="ORF">EVA_16831</name>
</gene>
<dbReference type="EMBL" id="AMCI01006026">
    <property type="protein sequence ID" value="EJW95062.1"/>
    <property type="molecule type" value="Genomic_DNA"/>
</dbReference>
<dbReference type="Gene3D" id="2.40.30.10">
    <property type="entry name" value="Translation factors"/>
    <property type="match status" value="1"/>
</dbReference>
<dbReference type="InterPro" id="IPR009000">
    <property type="entry name" value="Transl_B-barrel_sf"/>
</dbReference>
<accession>J9FZW4</accession>
<keyword evidence="1" id="KW-0648">Protein biosynthesis</keyword>
<feature type="non-terminal residue" evidence="1">
    <location>
        <position position="80"/>
    </location>
</feature>
<proteinExistence type="predicted"/>
<evidence type="ECO:0000313" key="1">
    <source>
        <dbReference type="EMBL" id="EJW95062.1"/>
    </source>
</evidence>
<name>J9FZW4_9ZZZZ</name>
<protein>
    <submittedName>
        <fullName evidence="1">Protein containing Translation elongation factor EFTu/EF1A, domain protein 2 domain protein</fullName>
    </submittedName>
</protein>
<dbReference type="GO" id="GO:0003746">
    <property type="term" value="F:translation elongation factor activity"/>
    <property type="evidence" value="ECO:0007669"/>
    <property type="project" value="UniProtKB-KW"/>
</dbReference>
<sequence>MIEQMTAEEVEPKEIQTIPRLPIDRAFTLSGFGTIITGTLLTGSISKEDVLEMYPIGKECRIRSIQVHGQDVDRCYAGQR</sequence>
<organism evidence="1">
    <name type="scientific">gut metagenome</name>
    <dbReference type="NCBI Taxonomy" id="749906"/>
    <lineage>
        <taxon>unclassified sequences</taxon>
        <taxon>metagenomes</taxon>
        <taxon>organismal metagenomes</taxon>
    </lineage>
</organism>
<reference evidence="1" key="1">
    <citation type="journal article" date="2012" name="PLoS ONE">
        <title>Gene sets for utilization of primary and secondary nutrition supplies in the distal gut of endangered iberian lynx.</title>
        <authorList>
            <person name="Alcaide M."/>
            <person name="Messina E."/>
            <person name="Richter M."/>
            <person name="Bargiela R."/>
            <person name="Peplies J."/>
            <person name="Huws S.A."/>
            <person name="Newbold C.J."/>
            <person name="Golyshin P.N."/>
            <person name="Simon M.A."/>
            <person name="Lopez G."/>
            <person name="Yakimov M.M."/>
            <person name="Ferrer M."/>
        </authorList>
    </citation>
    <scope>NUCLEOTIDE SEQUENCE</scope>
</reference>
<comment type="caution">
    <text evidence="1">The sequence shown here is derived from an EMBL/GenBank/DDBJ whole genome shotgun (WGS) entry which is preliminary data.</text>
</comment>
<dbReference type="SUPFAM" id="SSF50447">
    <property type="entry name" value="Translation proteins"/>
    <property type="match status" value="1"/>
</dbReference>
<keyword evidence="1" id="KW-0251">Elongation factor</keyword>